<evidence type="ECO:0000313" key="7">
    <source>
        <dbReference type="EMBL" id="TCK68182.1"/>
    </source>
</evidence>
<dbReference type="Proteomes" id="UP000295496">
    <property type="component" value="Unassembled WGS sequence"/>
</dbReference>
<feature type="domain" description="NfeD-like C-terminal" evidence="6">
    <location>
        <begin position="93"/>
        <end position="150"/>
    </location>
</feature>
<feature type="transmembrane region" description="Helical" evidence="5">
    <location>
        <begin position="51"/>
        <end position="72"/>
    </location>
</feature>
<protein>
    <recommendedName>
        <fullName evidence="6">NfeD-like C-terminal domain-containing protein</fullName>
    </recommendedName>
</protein>
<keyword evidence="4 5" id="KW-0472">Membrane</keyword>
<evidence type="ECO:0000256" key="2">
    <source>
        <dbReference type="ARBA" id="ARBA00022692"/>
    </source>
</evidence>
<feature type="transmembrane region" description="Helical" evidence="5">
    <location>
        <begin position="12"/>
        <end position="45"/>
    </location>
</feature>
<keyword evidence="8" id="KW-1185">Reference proteome</keyword>
<evidence type="ECO:0000256" key="4">
    <source>
        <dbReference type="ARBA" id="ARBA00023136"/>
    </source>
</evidence>
<dbReference type="Pfam" id="PF01957">
    <property type="entry name" value="NfeD"/>
    <property type="match status" value="1"/>
</dbReference>
<accession>A0A4R1KSY7</accession>
<dbReference type="GO" id="GO:0005886">
    <property type="term" value="C:plasma membrane"/>
    <property type="evidence" value="ECO:0007669"/>
    <property type="project" value="TreeGrafter"/>
</dbReference>
<reference evidence="7 8" key="1">
    <citation type="submission" date="2019-03" db="EMBL/GenBank/DDBJ databases">
        <title>Genomic Encyclopedia of Type Strains, Phase IV (KMG-IV): sequencing the most valuable type-strain genomes for metagenomic binning, comparative biology and taxonomic classification.</title>
        <authorList>
            <person name="Goeker M."/>
        </authorList>
    </citation>
    <scope>NUCLEOTIDE SEQUENCE [LARGE SCALE GENOMIC DNA]</scope>
    <source>
        <strain evidence="7 8">DSM 10053</strain>
    </source>
</reference>
<dbReference type="SUPFAM" id="SSF141322">
    <property type="entry name" value="NfeD domain-like"/>
    <property type="match status" value="1"/>
</dbReference>
<evidence type="ECO:0000256" key="3">
    <source>
        <dbReference type="ARBA" id="ARBA00022989"/>
    </source>
</evidence>
<evidence type="ECO:0000256" key="1">
    <source>
        <dbReference type="ARBA" id="ARBA00004141"/>
    </source>
</evidence>
<organism evidence="7 8">
    <name type="scientific">Lonepinella koalarum</name>
    <dbReference type="NCBI Taxonomy" id="53417"/>
    <lineage>
        <taxon>Bacteria</taxon>
        <taxon>Pseudomonadati</taxon>
        <taxon>Pseudomonadota</taxon>
        <taxon>Gammaproteobacteria</taxon>
        <taxon>Pasteurellales</taxon>
        <taxon>Pasteurellaceae</taxon>
        <taxon>Lonepinella</taxon>
    </lineage>
</organism>
<dbReference type="AlphaFoldDB" id="A0A4R1KSY7"/>
<comment type="subcellular location">
    <subcellularLocation>
        <location evidence="1">Membrane</location>
        <topology evidence="1">Multi-pass membrane protein</topology>
    </subcellularLocation>
</comment>
<dbReference type="InterPro" id="IPR002810">
    <property type="entry name" value="NfeD-like_C"/>
</dbReference>
<dbReference type="InterPro" id="IPR012340">
    <property type="entry name" value="NA-bd_OB-fold"/>
</dbReference>
<dbReference type="Gene3D" id="2.40.50.140">
    <property type="entry name" value="Nucleic acid-binding proteins"/>
    <property type="match status" value="1"/>
</dbReference>
<keyword evidence="2 5" id="KW-0812">Transmembrane</keyword>
<evidence type="ECO:0000256" key="5">
    <source>
        <dbReference type="SAM" id="Phobius"/>
    </source>
</evidence>
<sequence>MEWLATWTAWHWLILGFALLIAEIILPGVFLLWWGLAAIVVAGIIKVFPTLSLASAGIIYAILASILSVIWWKYQHKKDLVDEKQSRLNQRDHAMLGTIGIVQEINHNGIGRGHFGDTTWRIQQLSDERLQVGDRIQVISVQGITLTVQKVN</sequence>
<comment type="caution">
    <text evidence="7">The sequence shown here is derived from an EMBL/GenBank/DDBJ whole genome shotgun (WGS) entry which is preliminary data.</text>
</comment>
<keyword evidence="3 5" id="KW-1133">Transmembrane helix</keyword>
<name>A0A4R1KSY7_9PAST</name>
<proteinExistence type="predicted"/>
<gene>
    <name evidence="7" type="ORF">EV692_1882</name>
</gene>
<dbReference type="InterPro" id="IPR052165">
    <property type="entry name" value="Membrane_assoc_protease"/>
</dbReference>
<evidence type="ECO:0000313" key="8">
    <source>
        <dbReference type="Proteomes" id="UP000295496"/>
    </source>
</evidence>
<dbReference type="RefSeq" id="WP_132302464.1">
    <property type="nucleotide sequence ID" value="NZ_CP170642.1"/>
</dbReference>
<evidence type="ECO:0000259" key="6">
    <source>
        <dbReference type="Pfam" id="PF01957"/>
    </source>
</evidence>
<dbReference type="EMBL" id="SMGJ01000006">
    <property type="protein sequence ID" value="TCK68182.1"/>
    <property type="molecule type" value="Genomic_DNA"/>
</dbReference>
<dbReference type="PANTHER" id="PTHR33507">
    <property type="entry name" value="INNER MEMBRANE PROTEIN YBBJ"/>
    <property type="match status" value="1"/>
</dbReference>
<dbReference type="PANTHER" id="PTHR33507:SF3">
    <property type="entry name" value="INNER MEMBRANE PROTEIN YBBJ"/>
    <property type="match status" value="1"/>
</dbReference>